<dbReference type="PROSITE" id="PS50977">
    <property type="entry name" value="HTH_TETR_2"/>
    <property type="match status" value="1"/>
</dbReference>
<dbReference type="SUPFAM" id="SSF46689">
    <property type="entry name" value="Homeodomain-like"/>
    <property type="match status" value="1"/>
</dbReference>
<feature type="DNA-binding region" description="H-T-H motif" evidence="4">
    <location>
        <begin position="45"/>
        <end position="64"/>
    </location>
</feature>
<dbReference type="AlphaFoldDB" id="A0A1H8Q4R5"/>
<dbReference type="Gene3D" id="1.10.357.10">
    <property type="entry name" value="Tetracycline Repressor, domain 2"/>
    <property type="match status" value="1"/>
</dbReference>
<accession>A0A1H8Q4R5</accession>
<dbReference type="InterPro" id="IPR001647">
    <property type="entry name" value="HTH_TetR"/>
</dbReference>
<dbReference type="STRING" id="673521.SAMN05660991_00563"/>
<keyword evidence="8" id="KW-1185">Reference proteome</keyword>
<evidence type="ECO:0000256" key="2">
    <source>
        <dbReference type="ARBA" id="ARBA00023125"/>
    </source>
</evidence>
<reference evidence="8" key="1">
    <citation type="submission" date="2016-10" db="EMBL/GenBank/DDBJ databases">
        <authorList>
            <person name="Varghese N."/>
            <person name="Submissions S."/>
        </authorList>
    </citation>
    <scope>NUCLEOTIDE SEQUENCE [LARGE SCALE GENOMIC DNA]</scope>
    <source>
        <strain evidence="8">DSM 45413</strain>
    </source>
</reference>
<name>A0A1H8Q4R5_9ACTN</name>
<dbReference type="SUPFAM" id="SSF48498">
    <property type="entry name" value="Tetracyclin repressor-like, C-terminal domain"/>
    <property type="match status" value="1"/>
</dbReference>
<dbReference type="PANTHER" id="PTHR30055:SF234">
    <property type="entry name" value="HTH-TYPE TRANSCRIPTIONAL REGULATOR BETI"/>
    <property type="match status" value="1"/>
</dbReference>
<feature type="domain" description="HTH tetR-type" evidence="6">
    <location>
        <begin position="22"/>
        <end position="82"/>
    </location>
</feature>
<evidence type="ECO:0000259" key="6">
    <source>
        <dbReference type="PROSITE" id="PS50977"/>
    </source>
</evidence>
<gene>
    <name evidence="7" type="ORF">SAMN05660991_00563</name>
</gene>
<keyword evidence="2 4" id="KW-0238">DNA-binding</keyword>
<keyword evidence="3" id="KW-0804">Transcription</keyword>
<feature type="region of interest" description="Disordered" evidence="5">
    <location>
        <begin position="1"/>
        <end position="23"/>
    </location>
</feature>
<proteinExistence type="predicted"/>
<evidence type="ECO:0000313" key="8">
    <source>
        <dbReference type="Proteomes" id="UP000198960"/>
    </source>
</evidence>
<dbReference type="PANTHER" id="PTHR30055">
    <property type="entry name" value="HTH-TYPE TRANSCRIPTIONAL REGULATOR RUTR"/>
    <property type="match status" value="1"/>
</dbReference>
<evidence type="ECO:0000256" key="4">
    <source>
        <dbReference type="PROSITE-ProRule" id="PRU00335"/>
    </source>
</evidence>
<dbReference type="Proteomes" id="UP000198960">
    <property type="component" value="Unassembled WGS sequence"/>
</dbReference>
<evidence type="ECO:0000256" key="3">
    <source>
        <dbReference type="ARBA" id="ARBA00023163"/>
    </source>
</evidence>
<dbReference type="OrthoDB" id="3472818at2"/>
<protein>
    <submittedName>
        <fullName evidence="7">Transcriptional regulator, TetR family</fullName>
    </submittedName>
</protein>
<keyword evidence="1" id="KW-0805">Transcription regulation</keyword>
<dbReference type="GO" id="GO:0003700">
    <property type="term" value="F:DNA-binding transcription factor activity"/>
    <property type="evidence" value="ECO:0007669"/>
    <property type="project" value="TreeGrafter"/>
</dbReference>
<evidence type="ECO:0000256" key="5">
    <source>
        <dbReference type="SAM" id="MobiDB-lite"/>
    </source>
</evidence>
<dbReference type="Pfam" id="PF00440">
    <property type="entry name" value="TetR_N"/>
    <property type="match status" value="1"/>
</dbReference>
<dbReference type="RefSeq" id="WP_091939787.1">
    <property type="nucleotide sequence ID" value="NZ_FOEE01000001.1"/>
</dbReference>
<dbReference type="InterPro" id="IPR036271">
    <property type="entry name" value="Tet_transcr_reg_TetR-rel_C_sf"/>
</dbReference>
<feature type="compositionally biased region" description="Low complexity" evidence="5">
    <location>
        <begin position="1"/>
        <end position="17"/>
    </location>
</feature>
<dbReference type="InterPro" id="IPR009057">
    <property type="entry name" value="Homeodomain-like_sf"/>
</dbReference>
<evidence type="ECO:0000256" key="1">
    <source>
        <dbReference type="ARBA" id="ARBA00023015"/>
    </source>
</evidence>
<organism evidence="7 8">
    <name type="scientific">Trujillonella endophytica</name>
    <dbReference type="NCBI Taxonomy" id="673521"/>
    <lineage>
        <taxon>Bacteria</taxon>
        <taxon>Bacillati</taxon>
        <taxon>Actinomycetota</taxon>
        <taxon>Actinomycetes</taxon>
        <taxon>Geodermatophilales</taxon>
        <taxon>Geodermatophilaceae</taxon>
        <taxon>Trujillonella</taxon>
    </lineage>
</organism>
<sequence length="223" mass="24143">MPAAESTTPPTAPQATTKGPDDETRQRLVEATTRCIAARGSVRMTVADVAVEAGVARSTVYRYFPTRDDLLLGVLVSRIDASVDRQVAALGDPDDAVGSIAELVLGSIELVGGDPVNEALFSAEGRWVVTALEFGAEPVVDAVYRHLRPLLERWQADGQLHPDLDLRETARWINAVSNLMLSPPLAQRSAAAKRLFLDHYLLRALVPAGGAEWPPSRIRSRES</sequence>
<dbReference type="PRINTS" id="PR00455">
    <property type="entry name" value="HTHTETR"/>
</dbReference>
<evidence type="ECO:0000313" key="7">
    <source>
        <dbReference type="EMBL" id="SEO49056.1"/>
    </source>
</evidence>
<dbReference type="GO" id="GO:0000976">
    <property type="term" value="F:transcription cis-regulatory region binding"/>
    <property type="evidence" value="ECO:0007669"/>
    <property type="project" value="TreeGrafter"/>
</dbReference>
<dbReference type="InterPro" id="IPR050109">
    <property type="entry name" value="HTH-type_TetR-like_transc_reg"/>
</dbReference>
<dbReference type="EMBL" id="FOEE01000001">
    <property type="protein sequence ID" value="SEO49056.1"/>
    <property type="molecule type" value="Genomic_DNA"/>
</dbReference>